<dbReference type="Gene3D" id="4.10.60.10">
    <property type="entry name" value="Zinc finger, CCHC-type"/>
    <property type="match status" value="1"/>
</dbReference>
<dbReference type="SMART" id="SM00343">
    <property type="entry name" value="ZnF_C2HC"/>
    <property type="match status" value="1"/>
</dbReference>
<dbReference type="SUPFAM" id="SSF57756">
    <property type="entry name" value="Retrovirus zinc finger-like domains"/>
    <property type="match status" value="1"/>
</dbReference>
<reference evidence="4" key="1">
    <citation type="submission" date="2022-01" db="EMBL/GenBank/DDBJ databases">
        <authorList>
            <person name="Braso-Vives M."/>
        </authorList>
    </citation>
    <scope>NUCLEOTIDE SEQUENCE</scope>
</reference>
<dbReference type="GO" id="GO:0008270">
    <property type="term" value="F:zinc ion binding"/>
    <property type="evidence" value="ECO:0007669"/>
    <property type="project" value="UniProtKB-KW"/>
</dbReference>
<feature type="compositionally biased region" description="Low complexity" evidence="2">
    <location>
        <begin position="57"/>
        <end position="113"/>
    </location>
</feature>
<dbReference type="EMBL" id="OV696698">
    <property type="protein sequence ID" value="CAH1242798.1"/>
    <property type="molecule type" value="Genomic_DNA"/>
</dbReference>
<proteinExistence type="predicted"/>
<protein>
    <submittedName>
        <fullName evidence="4">Hypp6977 protein</fullName>
    </submittedName>
</protein>
<dbReference type="PROSITE" id="PS50158">
    <property type="entry name" value="ZF_CCHC"/>
    <property type="match status" value="1"/>
</dbReference>
<gene>
    <name evidence="4" type="primary">Hypp6977</name>
    <name evidence="4" type="ORF">BLAG_LOCUS6013</name>
</gene>
<evidence type="ECO:0000256" key="2">
    <source>
        <dbReference type="SAM" id="MobiDB-lite"/>
    </source>
</evidence>
<organism evidence="4 5">
    <name type="scientific">Branchiostoma lanceolatum</name>
    <name type="common">Common lancelet</name>
    <name type="synonym">Amphioxus lanceolatum</name>
    <dbReference type="NCBI Taxonomy" id="7740"/>
    <lineage>
        <taxon>Eukaryota</taxon>
        <taxon>Metazoa</taxon>
        <taxon>Chordata</taxon>
        <taxon>Cephalochordata</taxon>
        <taxon>Leptocardii</taxon>
        <taxon>Amphioxiformes</taxon>
        <taxon>Branchiostomatidae</taxon>
        <taxon>Branchiostoma</taxon>
    </lineage>
</organism>
<feature type="domain" description="CCHC-type" evidence="3">
    <location>
        <begin position="262"/>
        <end position="275"/>
    </location>
</feature>
<accession>A0A8J9YW45</accession>
<dbReference type="Proteomes" id="UP000838412">
    <property type="component" value="Chromosome 13"/>
</dbReference>
<keyword evidence="5" id="KW-1185">Reference proteome</keyword>
<dbReference type="Pfam" id="PF00098">
    <property type="entry name" value="zf-CCHC"/>
    <property type="match status" value="1"/>
</dbReference>
<keyword evidence="1" id="KW-0479">Metal-binding</keyword>
<evidence type="ECO:0000313" key="4">
    <source>
        <dbReference type="EMBL" id="CAH1242798.1"/>
    </source>
</evidence>
<keyword evidence="1" id="KW-0863">Zinc-finger</keyword>
<evidence type="ECO:0000259" key="3">
    <source>
        <dbReference type="PROSITE" id="PS50158"/>
    </source>
</evidence>
<evidence type="ECO:0000313" key="5">
    <source>
        <dbReference type="Proteomes" id="UP000838412"/>
    </source>
</evidence>
<keyword evidence="1" id="KW-0862">Zinc</keyword>
<dbReference type="AlphaFoldDB" id="A0A8J9YW45"/>
<dbReference type="InterPro" id="IPR001878">
    <property type="entry name" value="Znf_CCHC"/>
</dbReference>
<sequence length="283" mass="30662">MASQKPVLPSTSAAGDQRDPRRQQAQPGQGGLPPAAQVRVEQLQPAADGQVQPPAPVEQEVPPDQPVQQIQQQDQVVVPNPVVVPNAQAVAQPRDEAQPGQGQPQAAGQAQPGVAALVQEMQELRRQVGALRQGRAADDMKEELVRYASRPQAAFDPHRALALVTQARKEGHDKAQEYAIVLNEISPLVMEDYFKRLIVNQFGSGILKQVARDISQFINSQGKRNRASSSARVSKVVAKPYNSGLKGKANGRRRVATPDTICYACNEKGHFARDCGAQRKTTV</sequence>
<evidence type="ECO:0000256" key="1">
    <source>
        <dbReference type="PROSITE-ProRule" id="PRU00047"/>
    </source>
</evidence>
<dbReference type="InterPro" id="IPR036875">
    <property type="entry name" value="Znf_CCHC_sf"/>
</dbReference>
<dbReference type="OrthoDB" id="430044at2759"/>
<name>A0A8J9YW45_BRALA</name>
<dbReference type="GO" id="GO:0003676">
    <property type="term" value="F:nucleic acid binding"/>
    <property type="evidence" value="ECO:0007669"/>
    <property type="project" value="InterPro"/>
</dbReference>
<feature type="compositionally biased region" description="Low complexity" evidence="2">
    <location>
        <begin position="23"/>
        <end position="37"/>
    </location>
</feature>
<feature type="region of interest" description="Disordered" evidence="2">
    <location>
        <begin position="1"/>
        <end position="113"/>
    </location>
</feature>